<keyword evidence="2" id="KW-1185">Reference proteome</keyword>
<comment type="caution">
    <text evidence="1">The sequence shown here is derived from an EMBL/GenBank/DDBJ whole genome shotgun (WGS) entry which is preliminary data.</text>
</comment>
<dbReference type="EMBL" id="JAUIZM010000011">
    <property type="protein sequence ID" value="KAK1357459.1"/>
    <property type="molecule type" value="Genomic_DNA"/>
</dbReference>
<evidence type="ECO:0000313" key="2">
    <source>
        <dbReference type="Proteomes" id="UP001237642"/>
    </source>
</evidence>
<sequence length="108" mass="11885">MDVDGCPLQALYTNSALLASHADLEGYTQRISGGDKTPFRTQQPITTRCLRILKPFNTERQNDCVIGKRTRLLLHFLHSKNGCGIGSNGPYSVSYVSSYGGCSAFQNR</sequence>
<name>A0AAD8GZ74_9APIA</name>
<evidence type="ECO:0000313" key="1">
    <source>
        <dbReference type="EMBL" id="KAK1357459.1"/>
    </source>
</evidence>
<reference evidence="1" key="2">
    <citation type="submission" date="2023-05" db="EMBL/GenBank/DDBJ databases">
        <authorList>
            <person name="Schelkunov M.I."/>
        </authorList>
    </citation>
    <scope>NUCLEOTIDE SEQUENCE</scope>
    <source>
        <strain evidence="1">Hsosn_3</strain>
        <tissue evidence="1">Leaf</tissue>
    </source>
</reference>
<dbReference type="AlphaFoldDB" id="A0AAD8GZ74"/>
<dbReference type="Proteomes" id="UP001237642">
    <property type="component" value="Unassembled WGS sequence"/>
</dbReference>
<reference evidence="1" key="1">
    <citation type="submission" date="2023-02" db="EMBL/GenBank/DDBJ databases">
        <title>Genome of toxic invasive species Heracleum sosnowskyi carries increased number of genes despite the absence of recent whole-genome duplications.</title>
        <authorList>
            <person name="Schelkunov M."/>
            <person name="Shtratnikova V."/>
            <person name="Makarenko M."/>
            <person name="Klepikova A."/>
            <person name="Omelchenko D."/>
            <person name="Novikova G."/>
            <person name="Obukhova E."/>
            <person name="Bogdanov V."/>
            <person name="Penin A."/>
            <person name="Logacheva M."/>
        </authorList>
    </citation>
    <scope>NUCLEOTIDE SEQUENCE</scope>
    <source>
        <strain evidence="1">Hsosn_3</strain>
        <tissue evidence="1">Leaf</tissue>
    </source>
</reference>
<protein>
    <submittedName>
        <fullName evidence="1">Uncharacterized protein</fullName>
    </submittedName>
</protein>
<gene>
    <name evidence="1" type="ORF">POM88_050715</name>
</gene>
<accession>A0AAD8GZ74</accession>
<organism evidence="1 2">
    <name type="scientific">Heracleum sosnowskyi</name>
    <dbReference type="NCBI Taxonomy" id="360622"/>
    <lineage>
        <taxon>Eukaryota</taxon>
        <taxon>Viridiplantae</taxon>
        <taxon>Streptophyta</taxon>
        <taxon>Embryophyta</taxon>
        <taxon>Tracheophyta</taxon>
        <taxon>Spermatophyta</taxon>
        <taxon>Magnoliopsida</taxon>
        <taxon>eudicotyledons</taxon>
        <taxon>Gunneridae</taxon>
        <taxon>Pentapetalae</taxon>
        <taxon>asterids</taxon>
        <taxon>campanulids</taxon>
        <taxon>Apiales</taxon>
        <taxon>Apiaceae</taxon>
        <taxon>Apioideae</taxon>
        <taxon>apioid superclade</taxon>
        <taxon>Tordylieae</taxon>
        <taxon>Tordyliinae</taxon>
        <taxon>Heracleum</taxon>
    </lineage>
</organism>
<proteinExistence type="predicted"/>